<dbReference type="EMBL" id="SNYJ01000014">
    <property type="protein sequence ID" value="TDQ37179.1"/>
    <property type="molecule type" value="Genomic_DNA"/>
</dbReference>
<dbReference type="OrthoDB" id="2386786at2"/>
<evidence type="ECO:0000256" key="1">
    <source>
        <dbReference type="ARBA" id="ARBA00009820"/>
    </source>
</evidence>
<gene>
    <name evidence="3" type="ORF">EV213_11458</name>
</gene>
<evidence type="ECO:0000313" key="4">
    <source>
        <dbReference type="Proteomes" id="UP000295632"/>
    </source>
</evidence>
<name>A0A4R6TYQ9_9BACI</name>
<feature type="signal peptide" evidence="2">
    <location>
        <begin position="1"/>
        <end position="24"/>
    </location>
</feature>
<dbReference type="AlphaFoldDB" id="A0A4R6TYQ9"/>
<sequence>MRKTSVFTLIFCMLSVVFFQGAAAASERLGGTIDVFEDTLAFPYEDQTSNGTSLYVFHMTTNEVVKLTDAEEGTYHSQPVFSMDGDYLTYIEGTFRTEDSQPTAQLHVIHLPTMQVIAITPEGSLVGSTATSPVDDMLYYAKAEVFTNYSPIARAAPHDINLYSYPLPLGPTTQITNEDAYDMSDLSVSADGESVYYGDFVYLGPNPTPSSEVRQSLLELDLSQPDEATRIAPEDNEDLYAPTLSHDGKTLAFIRPVNKGERDPLFIYELYTMDMDTKDITQLTSLGTNVHSAAFSTDDKSIYFIENKTFGQRKSDFVYHCYDLETGEVTELAIEEVLD</sequence>
<comment type="similarity">
    <text evidence="1">Belongs to the TolB family.</text>
</comment>
<accession>A0A4R6TYQ9</accession>
<dbReference type="Gene3D" id="2.120.10.30">
    <property type="entry name" value="TolB, C-terminal domain"/>
    <property type="match status" value="2"/>
</dbReference>
<dbReference type="PANTHER" id="PTHR36842:SF1">
    <property type="entry name" value="PROTEIN TOLB"/>
    <property type="match status" value="1"/>
</dbReference>
<proteinExistence type="inferred from homology"/>
<dbReference type="Pfam" id="PF07676">
    <property type="entry name" value="PD40"/>
    <property type="match status" value="1"/>
</dbReference>
<comment type="caution">
    <text evidence="3">The sequence shown here is derived from an EMBL/GenBank/DDBJ whole genome shotgun (WGS) entry which is preliminary data.</text>
</comment>
<reference evidence="3 4" key="1">
    <citation type="submission" date="2019-03" db="EMBL/GenBank/DDBJ databases">
        <title>Genomic Encyclopedia of Type Strains, Phase IV (KMG-IV): sequencing the most valuable type-strain genomes for metagenomic binning, comparative biology and taxonomic classification.</title>
        <authorList>
            <person name="Goeker M."/>
        </authorList>
    </citation>
    <scope>NUCLEOTIDE SEQUENCE [LARGE SCALE GENOMIC DNA]</scope>
    <source>
        <strain evidence="3 4">DSM 28697</strain>
    </source>
</reference>
<protein>
    <submittedName>
        <fullName evidence="3">WD40 repeat protein</fullName>
    </submittedName>
</protein>
<evidence type="ECO:0000313" key="3">
    <source>
        <dbReference type="EMBL" id="TDQ37179.1"/>
    </source>
</evidence>
<evidence type="ECO:0000256" key="2">
    <source>
        <dbReference type="SAM" id="SignalP"/>
    </source>
</evidence>
<dbReference type="SUPFAM" id="SSF82171">
    <property type="entry name" value="DPP6 N-terminal domain-like"/>
    <property type="match status" value="1"/>
</dbReference>
<dbReference type="InterPro" id="IPR011042">
    <property type="entry name" value="6-blade_b-propeller_TolB-like"/>
</dbReference>
<feature type="chain" id="PRO_5020790285" evidence="2">
    <location>
        <begin position="25"/>
        <end position="339"/>
    </location>
</feature>
<dbReference type="Proteomes" id="UP000295632">
    <property type="component" value="Unassembled WGS sequence"/>
</dbReference>
<dbReference type="PANTHER" id="PTHR36842">
    <property type="entry name" value="PROTEIN TOLB HOMOLOG"/>
    <property type="match status" value="1"/>
</dbReference>
<dbReference type="InterPro" id="IPR011659">
    <property type="entry name" value="WD40"/>
</dbReference>
<keyword evidence="2" id="KW-0732">Signal</keyword>
<keyword evidence="4" id="KW-1185">Reference proteome</keyword>
<organism evidence="3 4">
    <name type="scientific">Aureibacillus halotolerans</name>
    <dbReference type="NCBI Taxonomy" id="1508390"/>
    <lineage>
        <taxon>Bacteria</taxon>
        <taxon>Bacillati</taxon>
        <taxon>Bacillota</taxon>
        <taxon>Bacilli</taxon>
        <taxon>Bacillales</taxon>
        <taxon>Bacillaceae</taxon>
        <taxon>Aureibacillus</taxon>
    </lineage>
</organism>
<dbReference type="RefSeq" id="WP_133581377.1">
    <property type="nucleotide sequence ID" value="NZ_SNYJ01000014.1"/>
</dbReference>